<dbReference type="InterPro" id="IPR045393">
    <property type="entry name" value="DUF6518"/>
</dbReference>
<sequence>MVVAKHSGSKPQWPLYAFALTVGLAGGVLTSFGQSIIHGGWNSVVNSAAPWVTVALVVGLRAPKLWRRAAAAGLLSQIGLVAGYYVTAELRGFAAGISSVVIWLVVGAVAGPVYGAAGALLQDDRRLVRTSAAGVTGSVWVMEGLQFLSLASDSNSNSGPGRTAAWCYLATGVVLPLVLARTSRDRIRALLGLGAAAGAAVVARMLIEMVFMF</sequence>
<feature type="transmembrane region" description="Helical" evidence="1">
    <location>
        <begin position="187"/>
        <end position="207"/>
    </location>
</feature>
<accession>A0A652LAQ0</accession>
<feature type="transmembrane region" description="Helical" evidence="1">
    <location>
        <begin position="163"/>
        <end position="180"/>
    </location>
</feature>
<reference evidence="2" key="1">
    <citation type="submission" date="2018-10" db="EMBL/GenBank/DDBJ databases">
        <authorList>
            <person name="Hariharan J."/>
            <person name="Choudoir M.J."/>
            <person name="Diebold P."/>
            <person name="Panke-Buisse K."/>
            <person name="Campbell A.N."/>
            <person name="Buckley D.H."/>
        </authorList>
    </citation>
    <scope>NUCLEOTIDE SEQUENCE</scope>
    <source>
        <strain evidence="2">Gb1</strain>
    </source>
</reference>
<evidence type="ECO:0000256" key="1">
    <source>
        <dbReference type="SAM" id="Phobius"/>
    </source>
</evidence>
<protein>
    <submittedName>
        <fullName evidence="2">Uncharacterized protein</fullName>
    </submittedName>
</protein>
<feature type="transmembrane region" description="Helical" evidence="1">
    <location>
        <begin position="93"/>
        <end position="120"/>
    </location>
</feature>
<keyword evidence="1" id="KW-0812">Transmembrane</keyword>
<feature type="transmembrane region" description="Helical" evidence="1">
    <location>
        <begin position="132"/>
        <end position="151"/>
    </location>
</feature>
<feature type="transmembrane region" description="Helical" evidence="1">
    <location>
        <begin position="43"/>
        <end position="62"/>
    </location>
</feature>
<gene>
    <name evidence="2" type="ORF">EAO74_05255</name>
</gene>
<dbReference type="AlphaFoldDB" id="A0A652LAQ0"/>
<organism evidence="2">
    <name type="scientific">Streptomyces sp. gb1(2016)</name>
    <dbReference type="NCBI Taxonomy" id="1828321"/>
    <lineage>
        <taxon>Bacteria</taxon>
        <taxon>Bacillati</taxon>
        <taxon>Actinomycetota</taxon>
        <taxon>Actinomycetes</taxon>
        <taxon>Kitasatosporales</taxon>
        <taxon>Streptomycetaceae</taxon>
        <taxon>Streptomyces</taxon>
    </lineage>
</organism>
<feature type="transmembrane region" description="Helical" evidence="1">
    <location>
        <begin position="69"/>
        <end position="87"/>
    </location>
</feature>
<proteinExistence type="predicted"/>
<evidence type="ECO:0000313" key="2">
    <source>
        <dbReference type="EMBL" id="TXS32970.1"/>
    </source>
</evidence>
<comment type="caution">
    <text evidence="2">The sequence shown here is derived from an EMBL/GenBank/DDBJ whole genome shotgun (WGS) entry which is preliminary data.</text>
</comment>
<dbReference type="EMBL" id="RDBM01000020">
    <property type="protein sequence ID" value="TXS32970.1"/>
    <property type="molecule type" value="Genomic_DNA"/>
</dbReference>
<feature type="transmembrane region" description="Helical" evidence="1">
    <location>
        <begin position="15"/>
        <end position="37"/>
    </location>
</feature>
<keyword evidence="1" id="KW-1133">Transmembrane helix</keyword>
<dbReference type="RefSeq" id="WP_147982827.1">
    <property type="nucleotide sequence ID" value="NZ_RDBM01000020.1"/>
</dbReference>
<name>A0A652LAQ0_9ACTN</name>
<dbReference type="Pfam" id="PF20128">
    <property type="entry name" value="DUF6518"/>
    <property type="match status" value="1"/>
</dbReference>
<keyword evidence="1" id="KW-0472">Membrane</keyword>